<dbReference type="SUPFAM" id="SSF81324">
    <property type="entry name" value="Voltage-gated potassium channels"/>
    <property type="match status" value="1"/>
</dbReference>
<dbReference type="STRING" id="45351.A7SZA9"/>
<evidence type="ECO:0000256" key="5">
    <source>
        <dbReference type="ARBA" id="ARBA00023065"/>
    </source>
</evidence>
<gene>
    <name evidence="13" type="ORF">NEMVEDRAFT_v1g16419</name>
</gene>
<evidence type="ECO:0000256" key="9">
    <source>
        <dbReference type="ARBA" id="ARBA00023286"/>
    </source>
</evidence>
<dbReference type="HOGENOM" id="CLU_1329246_0_0_1"/>
<dbReference type="PANTHER" id="PTHR18966">
    <property type="entry name" value="IONOTROPIC GLUTAMATE RECEPTOR"/>
    <property type="match status" value="1"/>
</dbReference>
<evidence type="ECO:0000259" key="12">
    <source>
        <dbReference type="Pfam" id="PF00060"/>
    </source>
</evidence>
<dbReference type="GO" id="GO:0015276">
    <property type="term" value="F:ligand-gated monoatomic ion channel activity"/>
    <property type="evidence" value="ECO:0007669"/>
    <property type="project" value="InterPro"/>
</dbReference>
<organism evidence="13 14">
    <name type="scientific">Nematostella vectensis</name>
    <name type="common">Starlet sea anemone</name>
    <dbReference type="NCBI Taxonomy" id="45351"/>
    <lineage>
        <taxon>Eukaryota</taxon>
        <taxon>Metazoa</taxon>
        <taxon>Cnidaria</taxon>
        <taxon>Anthozoa</taxon>
        <taxon>Hexacorallia</taxon>
        <taxon>Actiniaria</taxon>
        <taxon>Edwardsiidae</taxon>
        <taxon>Nematostella</taxon>
    </lineage>
</organism>
<sequence>GMVGDLVEGKAEMALTTLQVSSSRQSVIDFADADIVQLIDILVMPVKHTFLSVGWFGFLRPFQDMLWVVCGAMIIVFVLLVWLIDRCSPYGHTNQDQVFTLCDSFSYVFSSVFKIGLEDVTARSPSARLTYAVFSLGTLVLISTYTANLMASLLQERFQFPITGIFDPKV</sequence>
<dbReference type="PhylomeDB" id="A7SZA9"/>
<dbReference type="Pfam" id="PF00060">
    <property type="entry name" value="Lig_chan"/>
    <property type="match status" value="1"/>
</dbReference>
<evidence type="ECO:0000256" key="7">
    <source>
        <dbReference type="ARBA" id="ARBA00023170"/>
    </source>
</evidence>
<evidence type="ECO:0000256" key="8">
    <source>
        <dbReference type="ARBA" id="ARBA00023180"/>
    </source>
</evidence>
<feature type="non-terminal residue" evidence="13">
    <location>
        <position position="1"/>
    </location>
</feature>
<keyword evidence="9" id="KW-1071">Ligand-gated ion channel</keyword>
<keyword evidence="3 11" id="KW-0812">Transmembrane</keyword>
<dbReference type="InParanoid" id="A7SZA9"/>
<evidence type="ECO:0000256" key="1">
    <source>
        <dbReference type="ARBA" id="ARBA00004141"/>
    </source>
</evidence>
<feature type="transmembrane region" description="Helical" evidence="11">
    <location>
        <begin position="65"/>
        <end position="85"/>
    </location>
</feature>
<protein>
    <recommendedName>
        <fullName evidence="12">Ionotropic glutamate receptor C-terminal domain-containing protein</fullName>
    </recommendedName>
</protein>
<accession>A7SZA9</accession>
<dbReference type="SUPFAM" id="SSF53850">
    <property type="entry name" value="Periplasmic binding protein-like II"/>
    <property type="match status" value="1"/>
</dbReference>
<reference evidence="13 14" key="1">
    <citation type="journal article" date="2007" name="Science">
        <title>Sea anemone genome reveals ancestral eumetazoan gene repertoire and genomic organization.</title>
        <authorList>
            <person name="Putnam N.H."/>
            <person name="Srivastava M."/>
            <person name="Hellsten U."/>
            <person name="Dirks B."/>
            <person name="Chapman J."/>
            <person name="Salamov A."/>
            <person name="Terry A."/>
            <person name="Shapiro H."/>
            <person name="Lindquist E."/>
            <person name="Kapitonov V.V."/>
            <person name="Jurka J."/>
            <person name="Genikhovich G."/>
            <person name="Grigoriev I.V."/>
            <person name="Lucas S.M."/>
            <person name="Steele R.E."/>
            <person name="Finnerty J.R."/>
            <person name="Technau U."/>
            <person name="Martindale M.Q."/>
            <person name="Rokhsar D.S."/>
        </authorList>
    </citation>
    <scope>NUCLEOTIDE SEQUENCE [LARGE SCALE GENOMIC DNA]</scope>
    <source>
        <strain evidence="14">CH2 X CH6</strain>
    </source>
</reference>
<dbReference type="AlphaFoldDB" id="A7SZA9"/>
<keyword evidence="2" id="KW-0813">Transport</keyword>
<evidence type="ECO:0000256" key="11">
    <source>
        <dbReference type="SAM" id="Phobius"/>
    </source>
</evidence>
<keyword evidence="5" id="KW-0406">Ion transport</keyword>
<dbReference type="KEGG" id="nve:5501801"/>
<keyword evidence="6 11" id="KW-0472">Membrane</keyword>
<evidence type="ECO:0000256" key="4">
    <source>
        <dbReference type="ARBA" id="ARBA00022989"/>
    </source>
</evidence>
<dbReference type="Proteomes" id="UP000001593">
    <property type="component" value="Unassembled WGS sequence"/>
</dbReference>
<keyword evidence="14" id="KW-1185">Reference proteome</keyword>
<dbReference type="InterPro" id="IPR001320">
    <property type="entry name" value="Iontro_rcpt_C"/>
</dbReference>
<feature type="domain" description="Ionotropic glutamate receptor C-terminal" evidence="12">
    <location>
        <begin position="66"/>
        <end position="167"/>
    </location>
</feature>
<keyword evidence="7" id="KW-0675">Receptor</keyword>
<evidence type="ECO:0000313" key="13">
    <source>
        <dbReference type="EMBL" id="EDO30961.1"/>
    </source>
</evidence>
<feature type="non-terminal residue" evidence="13">
    <location>
        <position position="170"/>
    </location>
</feature>
<keyword evidence="8" id="KW-0325">Glycoprotein</keyword>
<proteinExistence type="predicted"/>
<comment type="subcellular location">
    <subcellularLocation>
        <location evidence="1">Membrane</location>
        <topology evidence="1">Multi-pass membrane protein</topology>
    </subcellularLocation>
</comment>
<evidence type="ECO:0000313" key="14">
    <source>
        <dbReference type="Proteomes" id="UP000001593"/>
    </source>
</evidence>
<keyword evidence="10" id="KW-0407">Ion channel</keyword>
<evidence type="ECO:0000256" key="6">
    <source>
        <dbReference type="ARBA" id="ARBA00023136"/>
    </source>
</evidence>
<dbReference type="GO" id="GO:0016020">
    <property type="term" value="C:membrane"/>
    <property type="evidence" value="ECO:0007669"/>
    <property type="project" value="UniProtKB-SubCell"/>
</dbReference>
<name>A7SZA9_NEMVE</name>
<evidence type="ECO:0000256" key="10">
    <source>
        <dbReference type="ARBA" id="ARBA00023303"/>
    </source>
</evidence>
<evidence type="ECO:0000256" key="2">
    <source>
        <dbReference type="ARBA" id="ARBA00022448"/>
    </source>
</evidence>
<evidence type="ECO:0000256" key="3">
    <source>
        <dbReference type="ARBA" id="ARBA00022692"/>
    </source>
</evidence>
<keyword evidence="4 11" id="KW-1133">Transmembrane helix</keyword>
<dbReference type="Gene3D" id="1.10.287.70">
    <property type="match status" value="1"/>
</dbReference>
<feature type="transmembrane region" description="Helical" evidence="11">
    <location>
        <begin position="129"/>
        <end position="151"/>
    </location>
</feature>
<dbReference type="InterPro" id="IPR015683">
    <property type="entry name" value="Ionotropic_Glu_rcpt"/>
</dbReference>
<dbReference type="FunFam" id="1.10.287.70:FF:000319">
    <property type="entry name" value="Predicted protein"/>
    <property type="match status" value="1"/>
</dbReference>
<dbReference type="EMBL" id="DS469957">
    <property type="protein sequence ID" value="EDO30961.1"/>
    <property type="molecule type" value="Genomic_DNA"/>
</dbReference>
<dbReference type="Gene3D" id="3.40.190.10">
    <property type="entry name" value="Periplasmic binding protein-like II"/>
    <property type="match status" value="1"/>
</dbReference>
<dbReference type="eggNOG" id="KOG4440">
    <property type="taxonomic scope" value="Eukaryota"/>
</dbReference>